<dbReference type="SUPFAM" id="SSF56672">
    <property type="entry name" value="DNA/RNA polymerases"/>
    <property type="match status" value="1"/>
</dbReference>
<keyword evidence="2" id="KW-1185">Reference proteome</keyword>
<dbReference type="Proteomes" id="UP001295444">
    <property type="component" value="Chromosome 05"/>
</dbReference>
<evidence type="ECO:0000313" key="2">
    <source>
        <dbReference type="Proteomes" id="UP001295444"/>
    </source>
</evidence>
<accession>A0AAD1W7C9</accession>
<dbReference type="AlphaFoldDB" id="A0AAD1W7C9"/>
<evidence type="ECO:0000313" key="1">
    <source>
        <dbReference type="EMBL" id="CAH2292195.1"/>
    </source>
</evidence>
<dbReference type="EMBL" id="OW240916">
    <property type="protein sequence ID" value="CAH2292195.1"/>
    <property type="molecule type" value="Genomic_DNA"/>
</dbReference>
<reference evidence="1" key="1">
    <citation type="submission" date="2022-03" db="EMBL/GenBank/DDBJ databases">
        <authorList>
            <person name="Alioto T."/>
            <person name="Alioto T."/>
            <person name="Gomez Garrido J."/>
        </authorList>
    </citation>
    <scope>NUCLEOTIDE SEQUENCE</scope>
</reference>
<gene>
    <name evidence="1" type="ORF">PECUL_23A023309</name>
</gene>
<dbReference type="Gene3D" id="3.10.10.10">
    <property type="entry name" value="HIV Type 1 Reverse Transcriptase, subunit A, domain 1"/>
    <property type="match status" value="1"/>
</dbReference>
<protein>
    <submittedName>
        <fullName evidence="1">Uncharacterized protein</fullName>
    </submittedName>
</protein>
<dbReference type="InterPro" id="IPR043502">
    <property type="entry name" value="DNA/RNA_pol_sf"/>
</dbReference>
<sequence length="158" mass="17711">MRSLLGAPDIVKFGFIIDLMNHMLWNIEGSTSPSEHARIGLGSNLPPVHVVYPHEDVGAVKGIKIKHPPAPPVDTESWWHEYADVWAKDSLDCGKSQLMVSLDGSHHPYVKQYPIPREAEKDLEVIIDQLLQRGLIRPCQTAGSSPVWPIREKYNTCV</sequence>
<organism evidence="1 2">
    <name type="scientific">Pelobates cultripes</name>
    <name type="common">Western spadefoot toad</name>
    <dbReference type="NCBI Taxonomy" id="61616"/>
    <lineage>
        <taxon>Eukaryota</taxon>
        <taxon>Metazoa</taxon>
        <taxon>Chordata</taxon>
        <taxon>Craniata</taxon>
        <taxon>Vertebrata</taxon>
        <taxon>Euteleostomi</taxon>
        <taxon>Amphibia</taxon>
        <taxon>Batrachia</taxon>
        <taxon>Anura</taxon>
        <taxon>Pelobatoidea</taxon>
        <taxon>Pelobatidae</taxon>
        <taxon>Pelobates</taxon>
    </lineage>
</organism>
<proteinExistence type="predicted"/>
<name>A0AAD1W7C9_PELCU</name>